<feature type="transmembrane region" description="Helical" evidence="1">
    <location>
        <begin position="84"/>
        <end position="110"/>
    </location>
</feature>
<accession>A0A7T7D3Y1</accession>
<keyword evidence="1" id="KW-1133">Transmembrane helix</keyword>
<keyword evidence="1" id="KW-0472">Membrane</keyword>
<evidence type="ECO:0000313" key="2">
    <source>
        <dbReference type="EMBL" id="QQL03209.1"/>
    </source>
</evidence>
<dbReference type="CTD" id="4541"/>
<dbReference type="GeneID" id="67137962"/>
<dbReference type="EMBL" id="MW266120">
    <property type="protein sequence ID" value="QQL03209.1"/>
    <property type="molecule type" value="Genomic_DNA"/>
</dbReference>
<protein>
    <submittedName>
        <fullName evidence="2">NADH dehydrogenase subunit 6</fullName>
    </submittedName>
</protein>
<organism evidence="2">
    <name type="scientific">Onchocerca lupi</name>
    <dbReference type="NCBI Taxonomy" id="153009"/>
    <lineage>
        <taxon>Eukaryota</taxon>
        <taxon>Metazoa</taxon>
        <taxon>Ecdysozoa</taxon>
        <taxon>Nematoda</taxon>
        <taxon>Chromadorea</taxon>
        <taxon>Rhabditida</taxon>
        <taxon>Spirurina</taxon>
        <taxon>Spiruromorpha</taxon>
        <taxon>Filarioidea</taxon>
        <taxon>Onchocercidae</taxon>
        <taxon>Onchocerca</taxon>
    </lineage>
</organism>
<feature type="transmembrane region" description="Helical" evidence="1">
    <location>
        <begin position="6"/>
        <end position="23"/>
    </location>
</feature>
<proteinExistence type="predicted"/>
<feature type="transmembrane region" description="Helical" evidence="1">
    <location>
        <begin position="122"/>
        <end position="144"/>
    </location>
</feature>
<geneLocation type="mitochondrion" evidence="2"/>
<dbReference type="RefSeq" id="YP_010142644.1">
    <property type="nucleotide sequence ID" value="NC_056960.1"/>
</dbReference>
<gene>
    <name evidence="2" type="primary">ND6</name>
</gene>
<dbReference type="AlphaFoldDB" id="A0A7T7D3Y1"/>
<feature type="transmembrane region" description="Helical" evidence="1">
    <location>
        <begin position="53"/>
        <end position="72"/>
    </location>
</feature>
<keyword evidence="1" id="KW-0812">Transmembrane</keyword>
<reference evidence="2" key="1">
    <citation type="submission" date="2020-11" db="EMBL/GenBank/DDBJ databases">
        <title>Complete mitochondrial genome of Onchocerca lupi.</title>
        <authorList>
            <person name="Roe C.C."/>
        </authorList>
    </citation>
    <scope>NUCLEOTIDE SEQUENCE</scope>
</reference>
<keyword evidence="2" id="KW-0496">Mitochondrion</keyword>
<evidence type="ECO:0000256" key="1">
    <source>
        <dbReference type="SAM" id="Phobius"/>
    </source>
</evidence>
<name>A0A7T7D3Y1_9BILA</name>
<sequence>MFLFVFFYVSILFAFVFFCLSFLDWDPLKSCVMMCLGILSMSCYMSLGVHVWYSYFIVLIFFSGIFSLLTYFCSMTNFVFRYNYYFFFFLFLVSFFFVFVLDFDFFLFFYDFNFLSLCYDFNYYYVFWIVFVLFLFLVLVSFALNGSGFMRSL</sequence>